<dbReference type="InterPro" id="IPR000515">
    <property type="entry name" value="MetI-like"/>
</dbReference>
<keyword evidence="3" id="KW-0813">Transport</keyword>
<feature type="transmembrane region" description="Helical" evidence="9">
    <location>
        <begin position="117"/>
        <end position="136"/>
    </location>
</feature>
<comment type="subcellular location">
    <subcellularLocation>
        <location evidence="1">Cell membrane</location>
        <topology evidence="1">Multi-pass membrane protein</topology>
    </subcellularLocation>
</comment>
<evidence type="ECO:0000256" key="9">
    <source>
        <dbReference type="SAM" id="Phobius"/>
    </source>
</evidence>
<feature type="transmembrane region" description="Helical" evidence="9">
    <location>
        <begin position="7"/>
        <end position="32"/>
    </location>
</feature>
<dbReference type="Gene3D" id="1.10.3720.10">
    <property type="entry name" value="MetI-like"/>
    <property type="match status" value="1"/>
</dbReference>
<dbReference type="PROSITE" id="PS50928">
    <property type="entry name" value="ABC_TM1"/>
    <property type="match status" value="1"/>
</dbReference>
<dbReference type="InterPro" id="IPR043429">
    <property type="entry name" value="ArtM/GltK/GlnP/TcyL/YhdX-like"/>
</dbReference>
<dbReference type="PANTHER" id="PTHR30614:SF20">
    <property type="entry name" value="GLUTAMINE TRANSPORT SYSTEM PERMEASE PROTEIN GLNP"/>
    <property type="match status" value="1"/>
</dbReference>
<dbReference type="GO" id="GO:0022857">
    <property type="term" value="F:transmembrane transporter activity"/>
    <property type="evidence" value="ECO:0007669"/>
    <property type="project" value="InterPro"/>
</dbReference>
<dbReference type="InterPro" id="IPR010065">
    <property type="entry name" value="AA_ABC_transptr_permease_3TM"/>
</dbReference>
<comment type="similarity">
    <text evidence="2">Belongs to the binding-protein-dependent transport system permease family. HisMQ subfamily.</text>
</comment>
<evidence type="ECO:0000256" key="2">
    <source>
        <dbReference type="ARBA" id="ARBA00010072"/>
    </source>
</evidence>
<proteinExistence type="inferred from homology"/>
<dbReference type="AlphaFoldDB" id="X1FHX1"/>
<evidence type="ECO:0000256" key="1">
    <source>
        <dbReference type="ARBA" id="ARBA00004651"/>
    </source>
</evidence>
<gene>
    <name evidence="11" type="ORF">S03H2_17122</name>
</gene>
<keyword evidence="7 9" id="KW-1133">Transmembrane helix</keyword>
<dbReference type="CDD" id="cd06261">
    <property type="entry name" value="TM_PBP2"/>
    <property type="match status" value="1"/>
</dbReference>
<organism evidence="11">
    <name type="scientific">marine sediment metagenome</name>
    <dbReference type="NCBI Taxonomy" id="412755"/>
    <lineage>
        <taxon>unclassified sequences</taxon>
        <taxon>metagenomes</taxon>
        <taxon>ecological metagenomes</taxon>
    </lineage>
</organism>
<dbReference type="GO" id="GO:0006865">
    <property type="term" value="P:amino acid transport"/>
    <property type="evidence" value="ECO:0007669"/>
    <property type="project" value="UniProtKB-KW"/>
</dbReference>
<evidence type="ECO:0000259" key="10">
    <source>
        <dbReference type="PROSITE" id="PS50928"/>
    </source>
</evidence>
<evidence type="ECO:0000256" key="6">
    <source>
        <dbReference type="ARBA" id="ARBA00022970"/>
    </source>
</evidence>
<dbReference type="InterPro" id="IPR035906">
    <property type="entry name" value="MetI-like_sf"/>
</dbReference>
<dbReference type="EMBL" id="BARU01008805">
    <property type="protein sequence ID" value="GAH45261.1"/>
    <property type="molecule type" value="Genomic_DNA"/>
</dbReference>
<dbReference type="NCBIfam" id="TIGR01726">
    <property type="entry name" value="HEQRo_perm_3TM"/>
    <property type="match status" value="1"/>
</dbReference>
<name>X1FHX1_9ZZZZ</name>
<reference evidence="11" key="1">
    <citation type="journal article" date="2014" name="Front. Microbiol.">
        <title>High frequency of phylogenetically diverse reductive dehalogenase-homologous genes in deep subseafloor sedimentary metagenomes.</title>
        <authorList>
            <person name="Kawai M."/>
            <person name="Futagami T."/>
            <person name="Toyoda A."/>
            <person name="Takaki Y."/>
            <person name="Nishi S."/>
            <person name="Hori S."/>
            <person name="Arai W."/>
            <person name="Tsubouchi T."/>
            <person name="Morono Y."/>
            <person name="Uchiyama I."/>
            <person name="Ito T."/>
            <person name="Fujiyama A."/>
            <person name="Inagaki F."/>
            <person name="Takami H."/>
        </authorList>
    </citation>
    <scope>NUCLEOTIDE SEQUENCE</scope>
    <source>
        <strain evidence="11">Expedition CK06-06</strain>
    </source>
</reference>
<feature type="transmembrane region" description="Helical" evidence="9">
    <location>
        <begin position="38"/>
        <end position="58"/>
    </location>
</feature>
<evidence type="ECO:0000256" key="7">
    <source>
        <dbReference type="ARBA" id="ARBA00022989"/>
    </source>
</evidence>
<evidence type="ECO:0000256" key="3">
    <source>
        <dbReference type="ARBA" id="ARBA00022448"/>
    </source>
</evidence>
<dbReference type="Pfam" id="PF00528">
    <property type="entry name" value="BPD_transp_1"/>
    <property type="match status" value="1"/>
</dbReference>
<comment type="caution">
    <text evidence="11">The sequence shown here is derived from an EMBL/GenBank/DDBJ whole genome shotgun (WGS) entry which is preliminary data.</text>
</comment>
<accession>X1FHX1</accession>
<dbReference type="SUPFAM" id="SSF161098">
    <property type="entry name" value="MetI-like"/>
    <property type="match status" value="1"/>
</dbReference>
<keyword evidence="8 9" id="KW-0472">Membrane</keyword>
<feature type="domain" description="ABC transmembrane type-1" evidence="10">
    <location>
        <begin position="39"/>
        <end position="241"/>
    </location>
</feature>
<keyword evidence="4" id="KW-1003">Cell membrane</keyword>
<protein>
    <recommendedName>
        <fullName evidence="10">ABC transmembrane type-1 domain-containing protein</fullName>
    </recommendedName>
</protein>
<evidence type="ECO:0000256" key="5">
    <source>
        <dbReference type="ARBA" id="ARBA00022692"/>
    </source>
</evidence>
<dbReference type="GO" id="GO:0043190">
    <property type="term" value="C:ATP-binding cassette (ABC) transporter complex"/>
    <property type="evidence" value="ECO:0007669"/>
    <property type="project" value="InterPro"/>
</dbReference>
<evidence type="ECO:0000256" key="4">
    <source>
        <dbReference type="ARBA" id="ARBA00022475"/>
    </source>
</evidence>
<keyword evidence="5 9" id="KW-0812">Transmembrane</keyword>
<evidence type="ECO:0000256" key="8">
    <source>
        <dbReference type="ARBA" id="ARBA00023136"/>
    </source>
</evidence>
<sequence>MRIDPWWGLVILVIGLTVVLVTVSTDPFWNILLFVRDGVVVTVIITVAAFILVLLMGLIGSLGRLSRNPFIYGVATLYVEIVRGIPLLVQLIWWYFAFPVVIQEIGGWLNIPFIANYQANAIFTAIIGLSVCYGAYMSEIYRAGIQSIPRGQIEAARSLGMTHFQSMRHVILPQAIRVVLPPVGNELVALLKDSCLVSVVAVADLTRRGREFMAVHFNPIEVWTMVALLYLVMTLFLSRGVAWLEKKTHFEK</sequence>
<feature type="transmembrane region" description="Helical" evidence="9">
    <location>
        <begin position="222"/>
        <end position="244"/>
    </location>
</feature>
<feature type="transmembrane region" description="Helical" evidence="9">
    <location>
        <begin position="70"/>
        <end position="97"/>
    </location>
</feature>
<dbReference type="FunFam" id="1.10.3720.10:FF:000006">
    <property type="entry name" value="Glutamate/aspartate ABC transporter, permease protein GltK"/>
    <property type="match status" value="1"/>
</dbReference>
<dbReference type="PANTHER" id="PTHR30614">
    <property type="entry name" value="MEMBRANE COMPONENT OF AMINO ACID ABC TRANSPORTER"/>
    <property type="match status" value="1"/>
</dbReference>
<evidence type="ECO:0000313" key="11">
    <source>
        <dbReference type="EMBL" id="GAH45261.1"/>
    </source>
</evidence>
<keyword evidence="6" id="KW-0029">Amino-acid transport</keyword>